<dbReference type="Gene3D" id="3.40.220.10">
    <property type="entry name" value="Leucine Aminopeptidase, subunit E, domain 1"/>
    <property type="match status" value="1"/>
</dbReference>
<dbReference type="EMBL" id="CAJOBQ010002710">
    <property type="protein sequence ID" value="CAF4574864.1"/>
    <property type="molecule type" value="Genomic_DNA"/>
</dbReference>
<dbReference type="InterPro" id="IPR043472">
    <property type="entry name" value="Macro_dom-like"/>
</dbReference>
<dbReference type="Proteomes" id="UP000663862">
    <property type="component" value="Unassembled WGS sequence"/>
</dbReference>
<dbReference type="PANTHER" id="PTHR35596">
    <property type="entry name" value="DUF2263 DOMAIN-CONTAINING PROTEIN"/>
    <property type="match status" value="1"/>
</dbReference>
<dbReference type="NCBIfam" id="TIGR02452">
    <property type="entry name" value="TIGR02452 family protein"/>
    <property type="match status" value="1"/>
</dbReference>
<reference evidence="3" key="1">
    <citation type="submission" date="2021-02" db="EMBL/GenBank/DDBJ databases">
        <authorList>
            <person name="Nowell W R."/>
        </authorList>
    </citation>
    <scope>NUCLEOTIDE SEQUENCE</scope>
</reference>
<feature type="domain" description="Microbial-type PARG catalytic" evidence="1">
    <location>
        <begin position="306"/>
        <end position="348"/>
    </location>
</feature>
<dbReference type="InterPro" id="IPR019261">
    <property type="entry name" value="PARG_cat_microbial"/>
</dbReference>
<proteinExistence type="predicted"/>
<name>A0A821ACA9_9BILA</name>
<evidence type="ECO:0000313" key="3">
    <source>
        <dbReference type="EMBL" id="CAF4574864.1"/>
    </source>
</evidence>
<dbReference type="EMBL" id="CAJOBO010002613">
    <property type="protein sequence ID" value="CAF4460197.1"/>
    <property type="molecule type" value="Genomic_DNA"/>
</dbReference>
<organism evidence="3 4">
    <name type="scientific">Rotaria socialis</name>
    <dbReference type="NCBI Taxonomy" id="392032"/>
    <lineage>
        <taxon>Eukaryota</taxon>
        <taxon>Metazoa</taxon>
        <taxon>Spiralia</taxon>
        <taxon>Gnathifera</taxon>
        <taxon>Rotifera</taxon>
        <taxon>Eurotatoria</taxon>
        <taxon>Bdelloidea</taxon>
        <taxon>Philodinida</taxon>
        <taxon>Philodinidae</taxon>
        <taxon>Rotaria</taxon>
    </lineage>
</organism>
<evidence type="ECO:0000313" key="2">
    <source>
        <dbReference type="EMBL" id="CAF4460197.1"/>
    </source>
</evidence>
<comment type="caution">
    <text evidence="3">The sequence shown here is derived from an EMBL/GenBank/DDBJ whole genome shotgun (WGS) entry which is preliminary data.</text>
</comment>
<dbReference type="Pfam" id="PF10021">
    <property type="entry name" value="PARG_cat_microb"/>
    <property type="match status" value="1"/>
</dbReference>
<evidence type="ECO:0000313" key="4">
    <source>
        <dbReference type="Proteomes" id="UP000663862"/>
    </source>
</evidence>
<protein>
    <recommendedName>
        <fullName evidence="1">Microbial-type PARG catalytic domain-containing protein</fullName>
    </recommendedName>
</protein>
<accession>A0A821ACA9</accession>
<gene>
    <name evidence="2" type="ORF">HFQ381_LOCUS24588</name>
    <name evidence="3" type="ORF">TSG867_LOCUS26202</name>
</gene>
<dbReference type="AlphaFoldDB" id="A0A821ACA9"/>
<dbReference type="PANTHER" id="PTHR35596:SF1">
    <property type="entry name" value="MICROBIAL-TYPE PARG CATALYTIC DOMAIN-CONTAINING PROTEIN"/>
    <property type="match status" value="1"/>
</dbReference>
<dbReference type="Proteomes" id="UP000663851">
    <property type="component" value="Unassembled WGS sequence"/>
</dbReference>
<evidence type="ECO:0000259" key="1">
    <source>
        <dbReference type="Pfam" id="PF10021"/>
    </source>
</evidence>
<sequence length="506" mass="58334">MKLNVIDTNQKTFEFIVKTSQIEALLEESNHHELCQNDLIEDENVLLSLSSINILINFNPKIMNINTIALNKFFKQNESMSENNNSNNNNMSHRSSVFVPFESLTQRVINSVVSVATTFRRPGFDYSERTILIFLLEINKKLKEIEKIIQTNSTEVDQSMIQHAQDVRQWLVNTNKQSLNWIELEKKYSKIADQNCDEMAHYYGSNSAEPYFELKVKTRYAGVLQSREYIKKFRENGFNPKELKLYWNVKQIENLCPESSGKIPYDPSDDDAIENLREYPVSERNNSGRIIYITNGIEKTVFDVPENAQIILLNFANEQSPGGGYLRHARAQEEILLYNSDAYRALLDLKYGRMNGGYAIPEFGLAYVRDIRIFKSLSSDEYRKADMLVSACYCMSGHELYKNPRNKDDWKKKNLAKFRAFIAAAVANTIGNGKNTYLLLGPIGTGAFGNDVKCIGEVFYEALNLPMMGSKGPIKHAFEYIWFVSTDRWKNEEFKTIFVRDKSDTY</sequence>
<dbReference type="InterPro" id="IPR012664">
    <property type="entry name" value="CHP02452"/>
</dbReference>